<evidence type="ECO:0000256" key="1">
    <source>
        <dbReference type="ARBA" id="ARBA00007228"/>
    </source>
</evidence>
<keyword evidence="2 5" id="KW-0489">Methyltransferase</keyword>
<dbReference type="InterPro" id="IPR029028">
    <property type="entry name" value="Alpha/beta_knot_MTases"/>
</dbReference>
<evidence type="ECO:0000256" key="2">
    <source>
        <dbReference type="ARBA" id="ARBA00022603"/>
    </source>
</evidence>
<dbReference type="AlphaFoldDB" id="A0A2Z4XY10"/>
<dbReference type="Gene3D" id="3.40.1280.10">
    <property type="match status" value="1"/>
</dbReference>
<evidence type="ECO:0000256" key="3">
    <source>
        <dbReference type="ARBA" id="ARBA00022679"/>
    </source>
</evidence>
<dbReference type="SUPFAM" id="SSF75217">
    <property type="entry name" value="alpha/beta knot"/>
    <property type="match status" value="1"/>
</dbReference>
<dbReference type="NCBIfam" id="TIGR00050">
    <property type="entry name" value="rRNA_methyl_1"/>
    <property type="match status" value="1"/>
</dbReference>
<protein>
    <recommendedName>
        <fullName evidence="5">tRNA (cytidine/uridine-2'-O-)-methyltransferase TrmJ</fullName>
        <ecNumber evidence="5">2.1.1.200</ecNumber>
    </recommendedName>
    <alternativeName>
        <fullName evidence="5">tRNA (cytidine(32)/uridine(32)-2'-O)-methyltransferase</fullName>
    </alternativeName>
    <alternativeName>
        <fullName evidence="5">tRNA Cm32/Um32 methyltransferase</fullName>
    </alternativeName>
</protein>
<comment type="function">
    <text evidence="5">Catalyzes the formation of 2'O-methylated cytidine (Cm32) or 2'O-methylated uridine (Um32) at position 32 in tRNA.</text>
</comment>
<keyword evidence="10" id="KW-1185">Reference proteome</keyword>
<dbReference type="GO" id="GO:0160206">
    <property type="term" value="F:tRNA (cytidine(32)/uridine(32)-2'-O)-methyltransferase activity"/>
    <property type="evidence" value="ECO:0007669"/>
    <property type="project" value="UniProtKB-EC"/>
</dbReference>
<dbReference type="EMBL" id="CP043424">
    <property type="protein sequence ID" value="QIW11864.1"/>
    <property type="molecule type" value="Genomic_DNA"/>
</dbReference>
<dbReference type="CDD" id="cd18093">
    <property type="entry name" value="SpoU-like_TrmJ"/>
    <property type="match status" value="1"/>
</dbReference>
<evidence type="ECO:0000259" key="6">
    <source>
        <dbReference type="Pfam" id="PF00588"/>
    </source>
</evidence>
<name>A0A2Z4XY10_9GAMM</name>
<dbReference type="PANTHER" id="PTHR42786:SF2">
    <property type="entry name" value="TRNA (CYTIDINE_URIDINE-2'-O-)-METHYLTRANSFERASE TRMJ"/>
    <property type="match status" value="1"/>
</dbReference>
<comment type="subunit">
    <text evidence="5">Homodimer.</text>
</comment>
<evidence type="ECO:0000256" key="5">
    <source>
        <dbReference type="RuleBase" id="RU362024"/>
    </source>
</evidence>
<dbReference type="FunFam" id="3.40.1280.10:FF:000006">
    <property type="entry name" value="Uncharacterized tRNA/rRNA methyltransferase HI_0380"/>
    <property type="match status" value="1"/>
</dbReference>
<sequence length="252" mass="28098">MTNNSKNILNNIRIVLVEPSHNGNVGSTARAMLNMGLTDLYLVNPRKPIDDEAIALSCHATEVIKNATVTQSLEQALEDVDFVVGTSARVRRVSLPIESISTVASSVLDRINTSNHKIAILFGRERTGLLNEELLMSNVHAYIPSNEGYTSLNLAQAVQLVAYEIFKQSILCTDSKEVPEYNHLHKTASVNERQGLYDHFENTMVDSGFLDSDNPGHVMDKLKRLFQRTDLESQEINILRGFLSSLNTKEDK</sequence>
<evidence type="ECO:0000313" key="10">
    <source>
        <dbReference type="Proteomes" id="UP000681131"/>
    </source>
</evidence>
<dbReference type="PANTHER" id="PTHR42786">
    <property type="entry name" value="TRNA/RRNA METHYLTRANSFERASE"/>
    <property type="match status" value="1"/>
</dbReference>
<evidence type="ECO:0000256" key="4">
    <source>
        <dbReference type="ARBA" id="ARBA00022691"/>
    </source>
</evidence>
<dbReference type="GO" id="GO:0005829">
    <property type="term" value="C:cytosol"/>
    <property type="evidence" value="ECO:0007669"/>
    <property type="project" value="TreeGrafter"/>
</dbReference>
<dbReference type="Gene3D" id="1.10.8.590">
    <property type="match status" value="1"/>
</dbReference>
<dbReference type="InterPro" id="IPR029026">
    <property type="entry name" value="tRNA_m1G_MTases_N"/>
</dbReference>
<dbReference type="GO" id="GO:0002128">
    <property type="term" value="P:tRNA nucleoside ribose methylation"/>
    <property type="evidence" value="ECO:0007669"/>
    <property type="project" value="TreeGrafter"/>
</dbReference>
<dbReference type="GO" id="GO:0003723">
    <property type="term" value="F:RNA binding"/>
    <property type="evidence" value="ECO:0007669"/>
    <property type="project" value="InterPro"/>
</dbReference>
<gene>
    <name evidence="5" type="primary">trmJ</name>
    <name evidence="7" type="ORF">CDH04_04040</name>
    <name evidence="8" type="ORF">FZC43_04040</name>
</gene>
<feature type="domain" description="tRNA/rRNA methyltransferase SpoU type" evidence="6">
    <location>
        <begin position="12"/>
        <end position="163"/>
    </location>
</feature>
<dbReference type="OrthoDB" id="9806346at2"/>
<comment type="catalytic activity">
    <reaction evidence="5">
        <text>cytidine(32) in tRNA + S-adenosyl-L-methionine = 2'-O-methylcytidine(32) in tRNA + S-adenosyl-L-homocysteine + H(+)</text>
        <dbReference type="Rhea" id="RHEA:42932"/>
        <dbReference type="Rhea" id="RHEA-COMP:10288"/>
        <dbReference type="Rhea" id="RHEA-COMP:10289"/>
        <dbReference type="ChEBI" id="CHEBI:15378"/>
        <dbReference type="ChEBI" id="CHEBI:57856"/>
        <dbReference type="ChEBI" id="CHEBI:59789"/>
        <dbReference type="ChEBI" id="CHEBI:74495"/>
        <dbReference type="ChEBI" id="CHEBI:82748"/>
        <dbReference type="EC" id="2.1.1.200"/>
    </reaction>
</comment>
<evidence type="ECO:0000313" key="8">
    <source>
        <dbReference type="EMBL" id="QIW11864.1"/>
    </source>
</evidence>
<reference evidence="7 9" key="1">
    <citation type="submission" date="2017-06" db="EMBL/GenBank/DDBJ databases">
        <title>Complete genome of Francisella adeliensis.</title>
        <authorList>
            <person name="Vallesi A."/>
            <person name="Sjodin A."/>
        </authorList>
    </citation>
    <scope>NUCLEOTIDE SEQUENCE [LARGE SCALE GENOMIC DNA]</scope>
    <source>
        <strain evidence="7 9">FDC440</strain>
    </source>
</reference>
<dbReference type="EC" id="2.1.1.200" evidence="5"/>
<evidence type="ECO:0000313" key="9">
    <source>
        <dbReference type="Proteomes" id="UP000251120"/>
    </source>
</evidence>
<keyword evidence="5" id="KW-0819">tRNA processing</keyword>
<comment type="subcellular location">
    <subcellularLocation>
        <location evidence="5">Cytoplasm</location>
    </subcellularLocation>
</comment>
<dbReference type="KEGG" id="fad:CDH04_04040"/>
<dbReference type="RefSeq" id="WP_112869803.1">
    <property type="nucleotide sequence ID" value="NZ_CP021781.1"/>
</dbReference>
<keyword evidence="5" id="KW-0963">Cytoplasm</keyword>
<organism evidence="7 9">
    <name type="scientific">Francisella adeliensis</name>
    <dbReference type="NCBI Taxonomy" id="2007306"/>
    <lineage>
        <taxon>Bacteria</taxon>
        <taxon>Pseudomonadati</taxon>
        <taxon>Pseudomonadota</taxon>
        <taxon>Gammaproteobacteria</taxon>
        <taxon>Thiotrichales</taxon>
        <taxon>Francisellaceae</taxon>
        <taxon>Francisella</taxon>
    </lineage>
</organism>
<comment type="similarity">
    <text evidence="1">Belongs to the class IV-like SAM-binding methyltransferase superfamily. RNA methyltransferase TrmH family.</text>
</comment>
<dbReference type="Pfam" id="PF00588">
    <property type="entry name" value="SpoU_methylase"/>
    <property type="match status" value="1"/>
</dbReference>
<proteinExistence type="inferred from homology"/>
<dbReference type="EMBL" id="CP021781">
    <property type="protein sequence ID" value="AXA33630.1"/>
    <property type="molecule type" value="Genomic_DNA"/>
</dbReference>
<accession>A0A2Z4XY10</accession>
<dbReference type="Proteomes" id="UP000681131">
    <property type="component" value="Chromosome"/>
</dbReference>
<evidence type="ECO:0000313" key="7">
    <source>
        <dbReference type="EMBL" id="AXA33630.1"/>
    </source>
</evidence>
<keyword evidence="4 5" id="KW-0949">S-adenosyl-L-methionine</keyword>
<comment type="catalytic activity">
    <reaction evidence="5">
        <text>uridine(32) in tRNA + S-adenosyl-L-methionine = 2'-O-methyluridine(32) in tRNA + S-adenosyl-L-homocysteine + H(+)</text>
        <dbReference type="Rhea" id="RHEA:42936"/>
        <dbReference type="Rhea" id="RHEA-COMP:10107"/>
        <dbReference type="Rhea" id="RHEA-COMP:10290"/>
        <dbReference type="ChEBI" id="CHEBI:15378"/>
        <dbReference type="ChEBI" id="CHEBI:57856"/>
        <dbReference type="ChEBI" id="CHEBI:59789"/>
        <dbReference type="ChEBI" id="CHEBI:65315"/>
        <dbReference type="ChEBI" id="CHEBI:74478"/>
        <dbReference type="EC" id="2.1.1.200"/>
    </reaction>
</comment>
<dbReference type="PIRSF" id="PIRSF004808">
    <property type="entry name" value="LasT"/>
    <property type="match status" value="1"/>
</dbReference>
<dbReference type="InterPro" id="IPR001537">
    <property type="entry name" value="SpoU_MeTrfase"/>
</dbReference>
<keyword evidence="3 7" id="KW-0808">Transferase</keyword>
<dbReference type="Proteomes" id="UP000251120">
    <property type="component" value="Chromosome"/>
</dbReference>
<reference evidence="8 10" key="2">
    <citation type="submission" date="2019-08" db="EMBL/GenBank/DDBJ databases">
        <title>Complete genome sequences of Francisella adeliensis (FSC1325 and FSC1326).</title>
        <authorList>
            <person name="Ohrman C."/>
            <person name="Uneklint I."/>
            <person name="Vallesi A."/>
            <person name="Karlsson L."/>
            <person name="Sjodin A."/>
        </authorList>
    </citation>
    <scope>NUCLEOTIDE SEQUENCE [LARGE SCALE GENOMIC DNA]</scope>
    <source>
        <strain evidence="8 10">FSC1325</strain>
    </source>
</reference>
<dbReference type="InterPro" id="IPR004384">
    <property type="entry name" value="RNA_MeTrfase_TrmJ/LasT"/>
</dbReference>